<keyword evidence="1" id="KW-0472">Membrane</keyword>
<evidence type="ECO:0000313" key="3">
    <source>
        <dbReference type="Proteomes" id="UP000033434"/>
    </source>
</evidence>
<keyword evidence="1" id="KW-0812">Transmembrane</keyword>
<evidence type="ECO:0000313" key="2">
    <source>
        <dbReference type="EMBL" id="KKE81822.1"/>
    </source>
</evidence>
<dbReference type="PATRIC" id="fig|1129367.4.peg.4319"/>
<evidence type="ECO:0000256" key="1">
    <source>
        <dbReference type="SAM" id="Phobius"/>
    </source>
</evidence>
<organism evidence="2 3">
    <name type="scientific">Pseudoalteromonas luteoviolacea S4054</name>
    <dbReference type="NCBI Taxonomy" id="1129367"/>
    <lineage>
        <taxon>Bacteria</taxon>
        <taxon>Pseudomonadati</taxon>
        <taxon>Pseudomonadota</taxon>
        <taxon>Gammaproteobacteria</taxon>
        <taxon>Alteromonadales</taxon>
        <taxon>Pseudoalteromonadaceae</taxon>
        <taxon>Pseudoalteromonas</taxon>
    </lineage>
</organism>
<protein>
    <submittedName>
        <fullName evidence="2">Uncharacterized protein</fullName>
    </submittedName>
</protein>
<reference evidence="2 3" key="1">
    <citation type="journal article" date="2015" name="BMC Genomics">
        <title>Genome mining reveals unlocked bioactive potential of marine Gram-negative bacteria.</title>
        <authorList>
            <person name="Machado H."/>
            <person name="Sonnenschein E.C."/>
            <person name="Melchiorsen J."/>
            <person name="Gram L."/>
        </authorList>
    </citation>
    <scope>NUCLEOTIDE SEQUENCE [LARGE SCALE GENOMIC DNA]</scope>
    <source>
        <strain evidence="2 3">S4054</strain>
    </source>
</reference>
<dbReference type="EMBL" id="AUXW01000176">
    <property type="protein sequence ID" value="KKE81822.1"/>
    <property type="molecule type" value="Genomic_DNA"/>
</dbReference>
<feature type="transmembrane region" description="Helical" evidence="1">
    <location>
        <begin position="37"/>
        <end position="57"/>
    </location>
</feature>
<keyword evidence="1" id="KW-1133">Transmembrane helix</keyword>
<dbReference type="Proteomes" id="UP000033434">
    <property type="component" value="Unassembled WGS sequence"/>
</dbReference>
<sequence>METYYSIVHKRNKNPSRSTLNTQVLYKKNTYKHKKHTLYFIKLQFIPVMMTVDYLGFF</sequence>
<comment type="caution">
    <text evidence="2">The sequence shown here is derived from an EMBL/GenBank/DDBJ whole genome shotgun (WGS) entry which is preliminary data.</text>
</comment>
<gene>
    <name evidence="2" type="ORF">N479_02355</name>
</gene>
<accession>A0A0F6A6K5</accession>
<dbReference type="AlphaFoldDB" id="A0A0F6A6K5"/>
<name>A0A0F6A6K5_9GAMM</name>
<proteinExistence type="predicted"/>